<sequence>MRSTVQCTKKIIAFLTSSNTDSWLSVSTLSRWTKEIAQISVQENLLQFSNQFGSYSIIADESTRGKKKIFLVCASYSDEKQQQPMLTILSVKDLDHCSASTVSSSVGEAIIKYSLNLAQYEVFVEELLIAHEFLLTEEFYDLTSKLENGLIKALELFKK</sequence>
<evidence type="ECO:0000313" key="2">
    <source>
        <dbReference type="Proteomes" id="UP000789405"/>
    </source>
</evidence>
<organism evidence="1 2">
    <name type="scientific">Dentiscutata erythropus</name>
    <dbReference type="NCBI Taxonomy" id="1348616"/>
    <lineage>
        <taxon>Eukaryota</taxon>
        <taxon>Fungi</taxon>
        <taxon>Fungi incertae sedis</taxon>
        <taxon>Mucoromycota</taxon>
        <taxon>Glomeromycotina</taxon>
        <taxon>Glomeromycetes</taxon>
        <taxon>Diversisporales</taxon>
        <taxon>Gigasporaceae</taxon>
        <taxon>Dentiscutata</taxon>
    </lineage>
</organism>
<keyword evidence="2" id="KW-1185">Reference proteome</keyword>
<proteinExistence type="predicted"/>
<dbReference type="EMBL" id="CAJVPY010000679">
    <property type="protein sequence ID" value="CAG8486949.1"/>
    <property type="molecule type" value="Genomic_DNA"/>
</dbReference>
<dbReference type="Proteomes" id="UP000789405">
    <property type="component" value="Unassembled WGS sequence"/>
</dbReference>
<evidence type="ECO:0000313" key="1">
    <source>
        <dbReference type="EMBL" id="CAG8486949.1"/>
    </source>
</evidence>
<gene>
    <name evidence="1" type="ORF">DERYTH_LOCUS2214</name>
</gene>
<accession>A0A9N8ZFS0</accession>
<dbReference type="OrthoDB" id="2397850at2759"/>
<comment type="caution">
    <text evidence="1">The sequence shown here is derived from an EMBL/GenBank/DDBJ whole genome shotgun (WGS) entry which is preliminary data.</text>
</comment>
<dbReference type="AlphaFoldDB" id="A0A9N8ZFS0"/>
<name>A0A9N8ZFS0_9GLOM</name>
<protein>
    <submittedName>
        <fullName evidence="1">2491_t:CDS:1</fullName>
    </submittedName>
</protein>
<reference evidence="1" key="1">
    <citation type="submission" date="2021-06" db="EMBL/GenBank/DDBJ databases">
        <authorList>
            <person name="Kallberg Y."/>
            <person name="Tangrot J."/>
            <person name="Rosling A."/>
        </authorList>
    </citation>
    <scope>NUCLEOTIDE SEQUENCE</scope>
    <source>
        <strain evidence="1">MA453B</strain>
    </source>
</reference>